<dbReference type="GeneID" id="303003568"/>
<dbReference type="Proteomes" id="UP000035287">
    <property type="component" value="Chromosome"/>
</dbReference>
<dbReference type="KEGG" id="cna:AB433_15785"/>
<name>A0A0G3XIU6_9SPHN</name>
<reference evidence="1 2" key="1">
    <citation type="submission" date="2015-06" db="EMBL/GenBank/DDBJ databases">
        <authorList>
            <person name="Zeng Y."/>
            <person name="Huang Y."/>
        </authorList>
    </citation>
    <scope>NUCLEOTIDE SEQUENCE [LARGE SCALE GENOMIC DNA]</scope>
    <source>
        <strain evidence="1 2">PQ-2</strain>
    </source>
</reference>
<dbReference type="STRING" id="1348774.AB433_15785"/>
<evidence type="ECO:0000313" key="1">
    <source>
        <dbReference type="EMBL" id="AKM11102.1"/>
    </source>
</evidence>
<evidence type="ECO:0000313" key="2">
    <source>
        <dbReference type="Proteomes" id="UP000035287"/>
    </source>
</evidence>
<protein>
    <submittedName>
        <fullName evidence="1">Uncharacterized protein</fullName>
    </submittedName>
</protein>
<proteinExistence type="predicted"/>
<dbReference type="PATRIC" id="fig|1348774.3.peg.3318"/>
<dbReference type="RefSeq" id="WP_047822349.1">
    <property type="nucleotide sequence ID" value="NZ_CP011770.1"/>
</dbReference>
<dbReference type="EMBL" id="CP011770">
    <property type="protein sequence ID" value="AKM11102.1"/>
    <property type="molecule type" value="Genomic_DNA"/>
</dbReference>
<accession>A0A0G3XIU6</accession>
<keyword evidence="2" id="KW-1185">Reference proteome</keyword>
<gene>
    <name evidence="1" type="ORF">AB433_15785</name>
</gene>
<dbReference type="AlphaFoldDB" id="A0A0G3XIU6"/>
<organism evidence="1 2">
    <name type="scientific">Croceicoccus naphthovorans</name>
    <dbReference type="NCBI Taxonomy" id="1348774"/>
    <lineage>
        <taxon>Bacteria</taxon>
        <taxon>Pseudomonadati</taxon>
        <taxon>Pseudomonadota</taxon>
        <taxon>Alphaproteobacteria</taxon>
        <taxon>Sphingomonadales</taxon>
        <taxon>Erythrobacteraceae</taxon>
        <taxon>Croceicoccus</taxon>
    </lineage>
</organism>
<sequence length="212" mass="23583">MNWQIRYALASFAREGRSTAEHVGGDVIKIMTPDRPEVLAAITTAETIDQATAAHYREHVAGLDFLCGYRAQCVWEGGAIQYLEENDVGWGNFGTLASATLKGDANSAPHKVYKFSDRLLRQYGRTAKIDREFDRIHRVTLHSGATFRIGMIAEYEPTADEVRSLWARFGPVDIVWNINPNGTPQPAAAAAGRELGCEVMKWDELKDRLSKA</sequence>